<dbReference type="InterPro" id="IPR019374">
    <property type="entry name" value="Ribosomal_mS22"/>
</dbReference>
<accession>A0A9N6WSA2</accession>
<dbReference type="GO" id="GO:0003735">
    <property type="term" value="F:structural constituent of ribosome"/>
    <property type="evidence" value="ECO:0007669"/>
    <property type="project" value="TreeGrafter"/>
</dbReference>
<gene>
    <name evidence="1" type="primary">EOG090X0AW0</name>
</gene>
<name>A0A9N6WSA2_9CRUS</name>
<organism evidence="1">
    <name type="scientific">Evadne anonyx</name>
    <dbReference type="NCBI Taxonomy" id="141404"/>
    <lineage>
        <taxon>Eukaryota</taxon>
        <taxon>Metazoa</taxon>
        <taxon>Ecdysozoa</taxon>
        <taxon>Arthropoda</taxon>
        <taxon>Crustacea</taxon>
        <taxon>Branchiopoda</taxon>
        <taxon>Diplostraca</taxon>
        <taxon>Cladocera</taxon>
        <taxon>Onychopoda</taxon>
        <taxon>Podonidae</taxon>
        <taxon>Evadne</taxon>
    </lineage>
</organism>
<dbReference type="PANTHER" id="PTHR13071">
    <property type="entry name" value="MITOCHONDRIAL 28S RIBOSOMAL PROTEIN S22"/>
    <property type="match status" value="1"/>
</dbReference>
<reference evidence="1" key="1">
    <citation type="submission" date="2021-04" db="EMBL/GenBank/DDBJ databases">
        <authorList>
            <person name="Cornetti L."/>
        </authorList>
    </citation>
    <scope>NUCLEOTIDE SEQUENCE</scope>
</reference>
<protein>
    <submittedName>
        <fullName evidence="1">EOG090X0AW0</fullName>
    </submittedName>
</protein>
<dbReference type="Pfam" id="PF10245">
    <property type="entry name" value="MRP-S22"/>
    <property type="match status" value="1"/>
</dbReference>
<evidence type="ECO:0000313" key="1">
    <source>
        <dbReference type="EMBL" id="CAG4642707.1"/>
    </source>
</evidence>
<sequence>MAASMSMLLSCHNFRHLAVQFNHVAKFSRFSKLLTNAPSQTGYTSDPGEFFFNENIQQLLGRITGRDYDKIFRSRKLGQKLEPPRYELLTEDEINALRAEYEKKADLKLKMPPLLQEREPINNILAVNPEIQGFDTSKYIFTDITFGIPDRKRKVVVRDPNGVLKEASWEEKQKMCQIFFPIPGRKIKAPKMFEQEHLQGVLARKDYEFVLDRACAQYEPDDPEYIRVSRKTYDHVNDSQAYGTLRSTRHFGPMVLHLVLSKQMDNLLSYLITIKDIAGSADLIRVFHIVEQETSPADSMTDLELIENYINKHALKKPTLELALETYKEIEKQQREIDSLSTSQLSN</sequence>
<dbReference type="EMBL" id="OC986052">
    <property type="protein sequence ID" value="CAG4642707.1"/>
    <property type="molecule type" value="Genomic_DNA"/>
</dbReference>
<proteinExistence type="predicted"/>
<dbReference type="GO" id="GO:0005763">
    <property type="term" value="C:mitochondrial small ribosomal subunit"/>
    <property type="evidence" value="ECO:0007669"/>
    <property type="project" value="TreeGrafter"/>
</dbReference>
<dbReference type="PANTHER" id="PTHR13071:SF4">
    <property type="entry name" value="SMALL RIBOSOMAL SUBUNIT PROTEIN MS22"/>
    <property type="match status" value="1"/>
</dbReference>
<dbReference type="AlphaFoldDB" id="A0A9N6WSA2"/>